<feature type="transmembrane region" description="Helical" evidence="1">
    <location>
        <begin position="212"/>
        <end position="230"/>
    </location>
</feature>
<organism evidence="2 3">
    <name type="scientific">Candidatus Woesebacteria bacterium RBG_16_34_12</name>
    <dbReference type="NCBI Taxonomy" id="1802480"/>
    <lineage>
        <taxon>Bacteria</taxon>
        <taxon>Candidatus Woeseibacteriota</taxon>
    </lineage>
</organism>
<sequence>MRSILRFFVSLFICFDFIIFLVLTTIKFQVLKPDFLVSSLNQPGIYENTEKALRLSLKKILVTNLANQGLNFGKLTVGERVQLDKKIQEITDLISKEKIKDFSENNIDRILAYLNGDNQKLFLYIPIEKWGIPEGLIKKEVYQTYSENTDVEKIIESAKHFPLSKEQFKSLYNYQKTINLYWQISTFSFIGLIILYFLLTSQPSKIHSTSKLLLTLGGTGAIFSYALKILSQNLEKGLPYFTNPIQIFIANLFPSIILSISKLWLLISLTVFFIGFIFISINYLYQKRKENIRNSASNPLA</sequence>
<comment type="caution">
    <text evidence="2">The sequence shown here is derived from an EMBL/GenBank/DDBJ whole genome shotgun (WGS) entry which is preliminary data.</text>
</comment>
<accession>A0A1F7X935</accession>
<name>A0A1F7X935_9BACT</name>
<dbReference type="AlphaFoldDB" id="A0A1F7X935"/>
<feature type="transmembrane region" description="Helical" evidence="1">
    <location>
        <begin position="180"/>
        <end position="200"/>
    </location>
</feature>
<feature type="transmembrane region" description="Helical" evidence="1">
    <location>
        <begin position="7"/>
        <end position="26"/>
    </location>
</feature>
<proteinExistence type="predicted"/>
<keyword evidence="1" id="KW-0472">Membrane</keyword>
<gene>
    <name evidence="2" type="ORF">A2Z22_00335</name>
</gene>
<keyword evidence="1" id="KW-1133">Transmembrane helix</keyword>
<keyword evidence="1" id="KW-0812">Transmembrane</keyword>
<feature type="transmembrane region" description="Helical" evidence="1">
    <location>
        <begin position="263"/>
        <end position="285"/>
    </location>
</feature>
<evidence type="ECO:0000256" key="1">
    <source>
        <dbReference type="SAM" id="Phobius"/>
    </source>
</evidence>
<evidence type="ECO:0000313" key="2">
    <source>
        <dbReference type="EMBL" id="OGM11483.1"/>
    </source>
</evidence>
<reference evidence="2 3" key="1">
    <citation type="journal article" date="2016" name="Nat. Commun.">
        <title>Thousands of microbial genomes shed light on interconnected biogeochemical processes in an aquifer system.</title>
        <authorList>
            <person name="Anantharaman K."/>
            <person name="Brown C.T."/>
            <person name="Hug L.A."/>
            <person name="Sharon I."/>
            <person name="Castelle C.J."/>
            <person name="Probst A.J."/>
            <person name="Thomas B.C."/>
            <person name="Singh A."/>
            <person name="Wilkins M.J."/>
            <person name="Karaoz U."/>
            <person name="Brodie E.L."/>
            <person name="Williams K.H."/>
            <person name="Hubbard S.S."/>
            <person name="Banfield J.F."/>
        </authorList>
    </citation>
    <scope>NUCLEOTIDE SEQUENCE [LARGE SCALE GENOMIC DNA]</scope>
</reference>
<protein>
    <submittedName>
        <fullName evidence="2">Uncharacterized protein</fullName>
    </submittedName>
</protein>
<dbReference type="EMBL" id="MGFS01000016">
    <property type="protein sequence ID" value="OGM11483.1"/>
    <property type="molecule type" value="Genomic_DNA"/>
</dbReference>
<dbReference type="Proteomes" id="UP000177053">
    <property type="component" value="Unassembled WGS sequence"/>
</dbReference>
<evidence type="ECO:0000313" key="3">
    <source>
        <dbReference type="Proteomes" id="UP000177053"/>
    </source>
</evidence>